<dbReference type="EC" id="6.1.1.7" evidence="2"/>
<dbReference type="InterPro" id="IPR018162">
    <property type="entry name" value="Ala-tRNA-ligase_IIc_anticod-bd"/>
</dbReference>
<evidence type="ECO:0000256" key="7">
    <source>
        <dbReference type="ARBA" id="ARBA00022884"/>
    </source>
</evidence>
<evidence type="ECO:0000256" key="6">
    <source>
        <dbReference type="ARBA" id="ARBA00022840"/>
    </source>
</evidence>
<evidence type="ECO:0000256" key="5">
    <source>
        <dbReference type="ARBA" id="ARBA00022741"/>
    </source>
</evidence>
<evidence type="ECO:0000256" key="3">
    <source>
        <dbReference type="ARBA" id="ARBA00022555"/>
    </source>
</evidence>
<keyword evidence="7" id="KW-0694">RNA-binding</keyword>
<dbReference type="PRINTS" id="PR00980">
    <property type="entry name" value="TRNASYNTHALA"/>
</dbReference>
<dbReference type="InterPro" id="IPR045864">
    <property type="entry name" value="aa-tRNA-synth_II/BPL/LPL"/>
</dbReference>
<dbReference type="InterPro" id="IPR018165">
    <property type="entry name" value="Ala-tRNA-synth_IIc_core"/>
</dbReference>
<evidence type="ECO:0000256" key="4">
    <source>
        <dbReference type="ARBA" id="ARBA00022598"/>
    </source>
</evidence>
<protein>
    <recommendedName>
        <fullName evidence="2">alanine--tRNA ligase</fullName>
        <ecNumber evidence="2">6.1.1.7</ecNumber>
    </recommendedName>
</protein>
<evidence type="ECO:0000256" key="2">
    <source>
        <dbReference type="ARBA" id="ARBA00013168"/>
    </source>
</evidence>
<dbReference type="InterPro" id="IPR050058">
    <property type="entry name" value="Ala-tRNA_ligase"/>
</dbReference>
<dbReference type="GO" id="GO:0002161">
    <property type="term" value="F:aminoacyl-tRNA deacylase activity"/>
    <property type="evidence" value="ECO:0007669"/>
    <property type="project" value="TreeGrafter"/>
</dbReference>
<dbReference type="Proteomes" id="UP000230767">
    <property type="component" value="Unassembled WGS sequence"/>
</dbReference>
<dbReference type="SUPFAM" id="SSF101353">
    <property type="entry name" value="Putative anticodon-binding domain of alanyl-tRNA synthetase (AlaRS)"/>
    <property type="match status" value="1"/>
</dbReference>
<keyword evidence="4" id="KW-0436">Ligase</keyword>
<keyword evidence="8" id="KW-0648">Protein biosynthesis</keyword>
<dbReference type="GO" id="GO:0005524">
    <property type="term" value="F:ATP binding"/>
    <property type="evidence" value="ECO:0007669"/>
    <property type="project" value="UniProtKB-KW"/>
</dbReference>
<comment type="similarity">
    <text evidence="1">Belongs to the class-II aminoacyl-tRNA synthetase family.</text>
</comment>
<evidence type="ECO:0000256" key="9">
    <source>
        <dbReference type="ARBA" id="ARBA00023146"/>
    </source>
</evidence>
<dbReference type="Pfam" id="PF01411">
    <property type="entry name" value="tRNA-synt_2c"/>
    <property type="match status" value="1"/>
</dbReference>
<keyword evidence="5" id="KW-0547">Nucleotide-binding</keyword>
<evidence type="ECO:0000256" key="1">
    <source>
        <dbReference type="ARBA" id="ARBA00008226"/>
    </source>
</evidence>
<evidence type="ECO:0000313" key="12">
    <source>
        <dbReference type="Proteomes" id="UP000230767"/>
    </source>
</evidence>
<dbReference type="GO" id="GO:0005737">
    <property type="term" value="C:cytoplasm"/>
    <property type="evidence" value="ECO:0007669"/>
    <property type="project" value="InterPro"/>
</dbReference>
<dbReference type="PANTHER" id="PTHR11777:SF9">
    <property type="entry name" value="ALANINE--TRNA LIGASE, CYTOPLASMIC"/>
    <property type="match status" value="1"/>
</dbReference>
<dbReference type="InterPro" id="IPR018164">
    <property type="entry name" value="Ala-tRNA-synth_IIc_N"/>
</dbReference>
<dbReference type="EMBL" id="PFLW01000088">
    <property type="protein sequence ID" value="PIY88470.1"/>
    <property type="molecule type" value="Genomic_DNA"/>
</dbReference>
<evidence type="ECO:0000259" key="10">
    <source>
        <dbReference type="PROSITE" id="PS50860"/>
    </source>
</evidence>
<keyword evidence="6" id="KW-0067">ATP-binding</keyword>
<evidence type="ECO:0000313" key="11">
    <source>
        <dbReference type="EMBL" id="PIY88470.1"/>
    </source>
</evidence>
<gene>
    <name evidence="11" type="ORF">COY73_03720</name>
</gene>
<dbReference type="AlphaFoldDB" id="A0A2M7R586"/>
<dbReference type="SUPFAM" id="SSF55681">
    <property type="entry name" value="Class II aaRS and biotin synthetases"/>
    <property type="match status" value="1"/>
</dbReference>
<name>A0A2M7R586_9BACT</name>
<proteinExistence type="inferred from homology"/>
<sequence length="392" mass="44576">MLVKQIRLALLNHHQNKEYRVFSSFPLISSDPTVMFINATITPFKHYFLNEEQPINYAFIQRCFRMGGASELELVGTNPYYHTFFEMFGSGTFSISYQEAVSYLLELLNLLAFKQDQLYFATPKEQDFRKSLIANNVEPTHIFNLGERKLFWQEWKFGRFGPVGSGLTVVYSRSPKKVSSIKEIVKGSDEFIELANLIHVYGKEMSDGSIVPAKNPGFEFAVGIERLAATLQGCNNYQIDTISPLTELVTSFFKEKGCYPDGAVVRLLTDHLRGICVLTDEGLKPANKRQGYVFRKLIRRTLEKFWIVIGQICPIEPLVEQFCCQFNQCSEEKISPTETAELFAEETNVFLTGIERAKKVLKKNPDISPAVLLDTYGLPKTLIPILEQGGEK</sequence>
<organism evidence="11 12">
    <name type="scientific">Candidatus Nealsonbacteria bacterium CG_4_10_14_0_8_um_filter_37_14</name>
    <dbReference type="NCBI Taxonomy" id="1974684"/>
    <lineage>
        <taxon>Bacteria</taxon>
        <taxon>Candidatus Nealsoniibacteriota</taxon>
    </lineage>
</organism>
<dbReference type="GO" id="GO:0000049">
    <property type="term" value="F:tRNA binding"/>
    <property type="evidence" value="ECO:0007669"/>
    <property type="project" value="UniProtKB-KW"/>
</dbReference>
<dbReference type="PANTHER" id="PTHR11777">
    <property type="entry name" value="ALANYL-TRNA SYNTHETASE"/>
    <property type="match status" value="1"/>
</dbReference>
<feature type="domain" description="Alanyl-transfer RNA synthetases family profile" evidence="10">
    <location>
        <begin position="1"/>
        <end position="383"/>
    </location>
</feature>
<dbReference type="GO" id="GO:0004813">
    <property type="term" value="F:alanine-tRNA ligase activity"/>
    <property type="evidence" value="ECO:0007669"/>
    <property type="project" value="UniProtKB-EC"/>
</dbReference>
<keyword evidence="9" id="KW-0030">Aminoacyl-tRNA synthetase</keyword>
<dbReference type="Gene3D" id="3.30.930.10">
    <property type="entry name" value="Bira Bifunctional Protein, Domain 2"/>
    <property type="match status" value="1"/>
</dbReference>
<evidence type="ECO:0000256" key="8">
    <source>
        <dbReference type="ARBA" id="ARBA00022917"/>
    </source>
</evidence>
<dbReference type="PROSITE" id="PS50860">
    <property type="entry name" value="AA_TRNA_LIGASE_II_ALA"/>
    <property type="match status" value="1"/>
</dbReference>
<accession>A0A2M7R586</accession>
<reference evidence="12" key="1">
    <citation type="submission" date="2017-09" db="EMBL/GenBank/DDBJ databases">
        <title>Depth-based differentiation of microbial function through sediment-hosted aquifers and enrichment of novel symbionts in the deep terrestrial subsurface.</title>
        <authorList>
            <person name="Probst A.J."/>
            <person name="Ladd B."/>
            <person name="Jarett J.K."/>
            <person name="Geller-Mcgrath D.E."/>
            <person name="Sieber C.M.K."/>
            <person name="Emerson J.B."/>
            <person name="Anantharaman K."/>
            <person name="Thomas B.C."/>
            <person name="Malmstrom R."/>
            <person name="Stieglmeier M."/>
            <person name="Klingl A."/>
            <person name="Woyke T."/>
            <person name="Ryan C.M."/>
            <person name="Banfield J.F."/>
        </authorList>
    </citation>
    <scope>NUCLEOTIDE SEQUENCE [LARGE SCALE GENOMIC DNA]</scope>
</reference>
<comment type="caution">
    <text evidence="11">The sequence shown here is derived from an EMBL/GenBank/DDBJ whole genome shotgun (WGS) entry which is preliminary data.</text>
</comment>
<dbReference type="GO" id="GO:0006419">
    <property type="term" value="P:alanyl-tRNA aminoacylation"/>
    <property type="evidence" value="ECO:0007669"/>
    <property type="project" value="InterPro"/>
</dbReference>
<dbReference type="InterPro" id="IPR002318">
    <property type="entry name" value="Ala-tRNA-lgiase_IIc"/>
</dbReference>
<keyword evidence="3" id="KW-0820">tRNA-binding</keyword>